<feature type="transmembrane region" description="Helical" evidence="16">
    <location>
        <begin position="355"/>
        <end position="373"/>
    </location>
</feature>
<evidence type="ECO:0000256" key="5">
    <source>
        <dbReference type="ARBA" id="ARBA00012699"/>
    </source>
</evidence>
<keyword evidence="7" id="KW-0328">Glycosyltransferase</keyword>
<dbReference type="InterPro" id="IPR029044">
    <property type="entry name" value="Nucleotide-diphossugar_trans"/>
</dbReference>
<reference evidence="17 18" key="1">
    <citation type="submission" date="2017-06" db="EMBL/GenBank/DDBJ databases">
        <title>A platform for efficient transgenesis in Macrostomum lignano, a flatworm model organism for stem cell research.</title>
        <authorList>
            <person name="Berezikov E."/>
        </authorList>
    </citation>
    <scope>NUCLEOTIDE SEQUENCE [LARGE SCALE GENOMIC DNA]</scope>
    <source>
        <strain evidence="17">DV1</strain>
        <tissue evidence="17">Whole organism</tissue>
    </source>
</reference>
<evidence type="ECO:0000256" key="6">
    <source>
        <dbReference type="ARBA" id="ARBA00022516"/>
    </source>
</evidence>
<keyword evidence="18" id="KW-1185">Reference proteome</keyword>
<comment type="catalytic activity">
    <reaction evidence="14">
        <text>UDP-alpha-D-xylose + an N-acylsphing-4-enine = a beta-D-xylosyl-(1&lt;-&gt;1')-N-acylsphing-4-enine + UDP + H(+)</text>
        <dbReference type="Rhea" id="RHEA:70243"/>
        <dbReference type="ChEBI" id="CHEBI:15378"/>
        <dbReference type="ChEBI" id="CHEBI:52639"/>
        <dbReference type="ChEBI" id="CHEBI:57632"/>
        <dbReference type="ChEBI" id="CHEBI:58223"/>
        <dbReference type="ChEBI" id="CHEBI:189068"/>
    </reaction>
    <physiologicalReaction direction="left-to-right" evidence="14">
        <dbReference type="Rhea" id="RHEA:70244"/>
    </physiologicalReaction>
</comment>
<comment type="similarity">
    <text evidence="4">Belongs to the glycosyltransferase 2 family.</text>
</comment>
<comment type="catalytic activity">
    <reaction evidence="15">
        <text>N-(9Z-octadecenoyl)-sphing-4-enine + UDP-alpha-D-xylose = beta-D-xylosyl-(1&lt;-&gt;1')-N-(9Z-octadecenoyl)-sphing-4-enine + UDP + H(+)</text>
        <dbReference type="Rhea" id="RHEA:70247"/>
        <dbReference type="ChEBI" id="CHEBI:15378"/>
        <dbReference type="ChEBI" id="CHEBI:57632"/>
        <dbReference type="ChEBI" id="CHEBI:58223"/>
        <dbReference type="ChEBI" id="CHEBI:77996"/>
        <dbReference type="ChEBI" id="CHEBI:189081"/>
    </reaction>
    <physiologicalReaction direction="left-to-right" evidence="15">
        <dbReference type="Rhea" id="RHEA:70248"/>
    </physiologicalReaction>
</comment>
<keyword evidence="8" id="KW-0808">Transferase</keyword>
<dbReference type="GO" id="GO:0006679">
    <property type="term" value="P:glucosylceramide biosynthetic process"/>
    <property type="evidence" value="ECO:0007669"/>
    <property type="project" value="TreeGrafter"/>
</dbReference>
<name>A0A267FZ65_9PLAT</name>
<dbReference type="PANTHER" id="PTHR12726">
    <property type="entry name" value="CERAMIDE GLUCOSYLTRANSFERASE"/>
    <property type="match status" value="1"/>
</dbReference>
<keyword evidence="11" id="KW-0333">Golgi apparatus</keyword>
<evidence type="ECO:0000256" key="11">
    <source>
        <dbReference type="ARBA" id="ARBA00023034"/>
    </source>
</evidence>
<gene>
    <name evidence="17" type="ORF">BOX15_Mlig000241g3</name>
</gene>
<evidence type="ECO:0000256" key="14">
    <source>
        <dbReference type="ARBA" id="ARBA00047869"/>
    </source>
</evidence>
<dbReference type="EC" id="2.4.1.80" evidence="5"/>
<organism evidence="17 18">
    <name type="scientific">Macrostomum lignano</name>
    <dbReference type="NCBI Taxonomy" id="282301"/>
    <lineage>
        <taxon>Eukaryota</taxon>
        <taxon>Metazoa</taxon>
        <taxon>Spiralia</taxon>
        <taxon>Lophotrochozoa</taxon>
        <taxon>Platyhelminthes</taxon>
        <taxon>Rhabditophora</taxon>
        <taxon>Macrostomorpha</taxon>
        <taxon>Macrostomida</taxon>
        <taxon>Macrostomidae</taxon>
        <taxon>Macrostomum</taxon>
    </lineage>
</organism>
<sequence>MLPPQLSYAYLAQLSLAVGALVFLAGLAVLHLVAIVWARLYFYRRLEPLDPEADRLPGVSILKPLVGIDKNVYANLETYFTLEYPRYELLFCLESSEDIVSMVVDTLIEKYPHVDARVFKSPQQHSVNPKVNNMMQGFECAKYDLLLISDSGVRMLPQALADMVRCMGRDVGMVHQMPFTEQRPGFHNVVQSAYFGGTHAKVYITANLVGINCTTGMSCLFRKSILDPLPGGLAYFGRYLAEDFFLSQYVRSRGFRVVLSHYPALQDGSTSVGNLRRRLIRWIKLRSAMIPHVVLLEPFSDCLLSGLMAAWALAFLWPSGVNVYAYFLIHCLAWLLCDYLLMLNCMESPAPFSRLAFVCAWLLCACMSPLNVLCAQCQRGVEWRGRRFRLEWGGVTRELPPVASVAAATAAAAAESADPASQKKVAI</sequence>
<evidence type="ECO:0000256" key="8">
    <source>
        <dbReference type="ARBA" id="ARBA00022679"/>
    </source>
</evidence>
<evidence type="ECO:0000256" key="2">
    <source>
        <dbReference type="ARBA" id="ARBA00004760"/>
    </source>
</evidence>
<accession>A0A267FZ65</accession>
<protein>
    <recommendedName>
        <fullName evidence="5">ceramide glucosyltransferase</fullName>
        <ecNumber evidence="5">2.4.1.80</ecNumber>
    </recommendedName>
</protein>
<evidence type="ECO:0000256" key="1">
    <source>
        <dbReference type="ARBA" id="ARBA00004653"/>
    </source>
</evidence>
<evidence type="ECO:0000313" key="17">
    <source>
        <dbReference type="EMBL" id="PAA79110.1"/>
    </source>
</evidence>
<keyword evidence="12" id="KW-0443">Lipid metabolism</keyword>
<dbReference type="Proteomes" id="UP000215902">
    <property type="component" value="Unassembled WGS sequence"/>
</dbReference>
<keyword evidence="10 16" id="KW-1133">Transmembrane helix</keyword>
<evidence type="ECO:0000256" key="4">
    <source>
        <dbReference type="ARBA" id="ARBA00006739"/>
    </source>
</evidence>
<keyword evidence="9 16" id="KW-0812">Transmembrane</keyword>
<dbReference type="OrthoDB" id="1483400at2759"/>
<keyword evidence="13 16" id="KW-0472">Membrane</keyword>
<dbReference type="InterPro" id="IPR025993">
    <property type="entry name" value="Ceramide_glucosylTrfase"/>
</dbReference>
<dbReference type="EMBL" id="NIVC01000652">
    <property type="protein sequence ID" value="PAA79110.1"/>
    <property type="molecule type" value="Genomic_DNA"/>
</dbReference>
<evidence type="ECO:0000256" key="7">
    <source>
        <dbReference type="ARBA" id="ARBA00022676"/>
    </source>
</evidence>
<evidence type="ECO:0000256" key="3">
    <source>
        <dbReference type="ARBA" id="ARBA00004991"/>
    </source>
</evidence>
<dbReference type="AlphaFoldDB" id="A0A267FZ65"/>
<dbReference type="GO" id="GO:0000139">
    <property type="term" value="C:Golgi membrane"/>
    <property type="evidence" value="ECO:0007669"/>
    <property type="project" value="UniProtKB-SubCell"/>
</dbReference>
<keyword evidence="6" id="KW-0444">Lipid biosynthesis</keyword>
<comment type="pathway">
    <text evidence="3">Sphingolipid metabolism.</text>
</comment>
<proteinExistence type="inferred from homology"/>
<evidence type="ECO:0000313" key="18">
    <source>
        <dbReference type="Proteomes" id="UP000215902"/>
    </source>
</evidence>
<dbReference type="PANTHER" id="PTHR12726:SF0">
    <property type="entry name" value="CERAMIDE GLUCOSYLTRANSFERASE"/>
    <property type="match status" value="1"/>
</dbReference>
<dbReference type="FunFam" id="3.90.550.10:FF:000041">
    <property type="entry name" value="UDP-glucose ceramide glucosyltransferase"/>
    <property type="match status" value="1"/>
</dbReference>
<dbReference type="GO" id="GO:0008120">
    <property type="term" value="F:ceramide glucosyltransferase activity"/>
    <property type="evidence" value="ECO:0007669"/>
    <property type="project" value="UniProtKB-EC"/>
</dbReference>
<feature type="transmembrane region" description="Helical" evidence="16">
    <location>
        <begin position="323"/>
        <end position="343"/>
    </location>
</feature>
<dbReference type="UniPathway" id="UPA00222"/>
<dbReference type="Gene3D" id="3.90.550.10">
    <property type="entry name" value="Spore Coat Polysaccharide Biosynthesis Protein SpsA, Chain A"/>
    <property type="match status" value="1"/>
</dbReference>
<evidence type="ECO:0000256" key="12">
    <source>
        <dbReference type="ARBA" id="ARBA00023098"/>
    </source>
</evidence>
<evidence type="ECO:0000256" key="9">
    <source>
        <dbReference type="ARBA" id="ARBA00022692"/>
    </source>
</evidence>
<evidence type="ECO:0000256" key="16">
    <source>
        <dbReference type="SAM" id="Phobius"/>
    </source>
</evidence>
<comment type="pathway">
    <text evidence="2">Lipid metabolism; sphingolipid metabolism.</text>
</comment>
<evidence type="ECO:0000256" key="13">
    <source>
        <dbReference type="ARBA" id="ARBA00023136"/>
    </source>
</evidence>
<dbReference type="CDD" id="cd02520">
    <property type="entry name" value="Glucosylceramide_synthase"/>
    <property type="match status" value="1"/>
</dbReference>
<feature type="transmembrane region" description="Helical" evidence="16">
    <location>
        <begin position="12"/>
        <end position="38"/>
    </location>
</feature>
<dbReference type="SUPFAM" id="SSF53448">
    <property type="entry name" value="Nucleotide-diphospho-sugar transferases"/>
    <property type="match status" value="1"/>
</dbReference>
<comment type="subcellular location">
    <subcellularLocation>
        <location evidence="1">Golgi apparatus membrane</location>
        <topology evidence="1">Multi-pass membrane protein</topology>
    </subcellularLocation>
</comment>
<comment type="caution">
    <text evidence="17">The sequence shown here is derived from an EMBL/GenBank/DDBJ whole genome shotgun (WGS) entry which is preliminary data.</text>
</comment>
<dbReference type="STRING" id="282301.A0A267FZ65"/>
<evidence type="ECO:0000256" key="15">
    <source>
        <dbReference type="ARBA" id="ARBA00048104"/>
    </source>
</evidence>
<evidence type="ECO:0000256" key="10">
    <source>
        <dbReference type="ARBA" id="ARBA00022989"/>
    </source>
</evidence>
<dbReference type="Pfam" id="PF13506">
    <property type="entry name" value="Glyco_transf_21"/>
    <property type="match status" value="1"/>
</dbReference>